<accession>A0ABW2NZU9</accession>
<dbReference type="SUPFAM" id="SSF52540">
    <property type="entry name" value="P-loop containing nucleoside triphosphate hydrolases"/>
    <property type="match status" value="1"/>
</dbReference>
<dbReference type="SUPFAM" id="SSF48452">
    <property type="entry name" value="TPR-like"/>
    <property type="match status" value="2"/>
</dbReference>
<reference evidence="4" key="1">
    <citation type="journal article" date="2019" name="Int. J. Syst. Evol. Microbiol.">
        <title>The Global Catalogue of Microorganisms (GCM) 10K type strain sequencing project: providing services to taxonomists for standard genome sequencing and annotation.</title>
        <authorList>
            <consortium name="The Broad Institute Genomics Platform"/>
            <consortium name="The Broad Institute Genome Sequencing Center for Infectious Disease"/>
            <person name="Wu L."/>
            <person name="Ma J."/>
        </authorList>
    </citation>
    <scope>NUCLEOTIDE SEQUENCE [LARGE SCALE GENOMIC DNA]</scope>
    <source>
        <strain evidence="4">CECT 7649</strain>
    </source>
</reference>
<dbReference type="PROSITE" id="PS50043">
    <property type="entry name" value="HTH_LUXR_2"/>
    <property type="match status" value="1"/>
</dbReference>
<dbReference type="Pfam" id="PF13374">
    <property type="entry name" value="TPR_10"/>
    <property type="match status" value="1"/>
</dbReference>
<dbReference type="PANTHER" id="PTHR47691">
    <property type="entry name" value="REGULATOR-RELATED"/>
    <property type="match status" value="1"/>
</dbReference>
<dbReference type="InterPro" id="IPR016032">
    <property type="entry name" value="Sig_transdc_resp-reg_C-effctor"/>
</dbReference>
<dbReference type="PRINTS" id="PR00364">
    <property type="entry name" value="DISEASERSIST"/>
</dbReference>
<dbReference type="PRINTS" id="PR00038">
    <property type="entry name" value="HTHLUXR"/>
</dbReference>
<dbReference type="Gene3D" id="1.25.40.10">
    <property type="entry name" value="Tetratricopeptide repeat domain"/>
    <property type="match status" value="1"/>
</dbReference>
<feature type="region of interest" description="Disordered" evidence="1">
    <location>
        <begin position="700"/>
        <end position="729"/>
    </location>
</feature>
<protein>
    <submittedName>
        <fullName evidence="3">ATP-binding protein</fullName>
    </submittedName>
</protein>
<dbReference type="Gene3D" id="3.40.50.300">
    <property type="entry name" value="P-loop containing nucleotide triphosphate hydrolases"/>
    <property type="match status" value="1"/>
</dbReference>
<dbReference type="EMBL" id="JBHTCG010000006">
    <property type="protein sequence ID" value="MFC7382922.1"/>
    <property type="molecule type" value="Genomic_DNA"/>
</dbReference>
<feature type="domain" description="HTH luxR-type" evidence="2">
    <location>
        <begin position="725"/>
        <end position="790"/>
    </location>
</feature>
<dbReference type="Pfam" id="PF00196">
    <property type="entry name" value="GerE"/>
    <property type="match status" value="1"/>
</dbReference>
<proteinExistence type="predicted"/>
<dbReference type="Gene3D" id="1.10.10.10">
    <property type="entry name" value="Winged helix-like DNA-binding domain superfamily/Winged helix DNA-binding domain"/>
    <property type="match status" value="1"/>
</dbReference>
<evidence type="ECO:0000259" key="2">
    <source>
        <dbReference type="PROSITE" id="PS50043"/>
    </source>
</evidence>
<evidence type="ECO:0000256" key="1">
    <source>
        <dbReference type="SAM" id="MobiDB-lite"/>
    </source>
</evidence>
<organism evidence="3 4">
    <name type="scientific">Sphaerisporangium rhizosphaerae</name>
    <dbReference type="NCBI Taxonomy" id="2269375"/>
    <lineage>
        <taxon>Bacteria</taxon>
        <taxon>Bacillati</taxon>
        <taxon>Actinomycetota</taxon>
        <taxon>Actinomycetes</taxon>
        <taxon>Streptosporangiales</taxon>
        <taxon>Streptosporangiaceae</taxon>
        <taxon>Sphaerisporangium</taxon>
    </lineage>
</organism>
<dbReference type="InterPro" id="IPR011990">
    <property type="entry name" value="TPR-like_helical_dom_sf"/>
</dbReference>
<dbReference type="InterPro" id="IPR036388">
    <property type="entry name" value="WH-like_DNA-bd_sf"/>
</dbReference>
<keyword evidence="3" id="KW-0547">Nucleotide-binding</keyword>
<dbReference type="InterPro" id="IPR000792">
    <property type="entry name" value="Tscrpt_reg_LuxR_C"/>
</dbReference>
<dbReference type="Proteomes" id="UP001596496">
    <property type="component" value="Unassembled WGS sequence"/>
</dbReference>
<dbReference type="PANTHER" id="PTHR47691:SF3">
    <property type="entry name" value="HTH-TYPE TRANSCRIPTIONAL REGULATOR RV0890C-RELATED"/>
    <property type="match status" value="1"/>
</dbReference>
<comment type="caution">
    <text evidence="3">The sequence shown here is derived from an EMBL/GenBank/DDBJ whole genome shotgun (WGS) entry which is preliminary data.</text>
</comment>
<keyword evidence="4" id="KW-1185">Reference proteome</keyword>
<dbReference type="CDD" id="cd06170">
    <property type="entry name" value="LuxR_C_like"/>
    <property type="match status" value="1"/>
</dbReference>
<name>A0ABW2NZU9_9ACTN</name>
<dbReference type="InterPro" id="IPR027417">
    <property type="entry name" value="P-loop_NTPase"/>
</dbReference>
<dbReference type="InterPro" id="IPR049945">
    <property type="entry name" value="AAA_22"/>
</dbReference>
<gene>
    <name evidence="3" type="ORF">ACFQSB_11950</name>
</gene>
<dbReference type="SUPFAM" id="SSF46894">
    <property type="entry name" value="C-terminal effector domain of the bipartite response regulators"/>
    <property type="match status" value="1"/>
</dbReference>
<dbReference type="Pfam" id="PF13401">
    <property type="entry name" value="AAA_22"/>
    <property type="match status" value="1"/>
</dbReference>
<sequence length="794" mass="86496">MHAVKRKAGTLPREITSFVGRRQATADIGKCLCRWRLVTLTGVGGVGKTRLALHVARRLQRTFPDGVRLAELAKVHTASLVASAVAAAVEAPDTVSTRDPVRVLADHLAGRRLLLVLDNCEHVREACADLVAALLRAAPGLRVLATSREPLGLPGEHVWRVLPLTLPGTQEPAAGAEDAGTGYEALALFEDRASAAVSGFVVDKGNENAVATLCRRLDGLPLAIELAAVRLPALSVDQMLTRLEDRYRLLATGYRDDQPRHRTLRAAIGWSFDLCTGLEQTLWARLSVFAGQAGQEAVQDVCSGAGLTREQVLSGIASLVGKSVVCRIGHGAHVRYSMLETIRDYGKERLAESGEETAVRRRHRDHYLRLAERAEADWFGPRQPAWLDRTRADEPDVWTALEFCLTEPGEARTGLRMAGALWWYWIGSAVRDGRHWLDRALALDTAPSGERAKALWVDGWVATGQGDVQRALGALTECADLARRLGDDTALAHATQWIGTAMWIQDRLEEAALYLERALDHHRATGELTSVTTVVSCQLGMVVGLLGDVERAMALCKDCVALCEAHGECWTRSWALWNLAVTWWSRGDLRSAERYARESLRVKRRITDRLGIPFCVEFLAWIAMANGDAEAASLMLAMSERMWEPIGAPLFGWGTLRGWSVHCRERAERTLGKDTVEAARRRAAEIPFDAAVAYALGETRRPSGGAARPGVPAGTLPGVPAPSAPGDSLLRLTPRERQVAALVAEGRSNREIAARLVISQRTAEGHVDRIMNKLGARSRAGIASWAANHLTSGA</sequence>
<evidence type="ECO:0000313" key="3">
    <source>
        <dbReference type="EMBL" id="MFC7382922.1"/>
    </source>
</evidence>
<dbReference type="RefSeq" id="WP_380826291.1">
    <property type="nucleotide sequence ID" value="NZ_JBHTCG010000006.1"/>
</dbReference>
<dbReference type="InterPro" id="IPR058852">
    <property type="entry name" value="HTH_77"/>
</dbReference>
<dbReference type="SMART" id="SM00421">
    <property type="entry name" value="HTH_LUXR"/>
    <property type="match status" value="1"/>
</dbReference>
<keyword evidence="3" id="KW-0067">ATP-binding</keyword>
<dbReference type="Pfam" id="PF25872">
    <property type="entry name" value="HTH_77"/>
    <property type="match status" value="1"/>
</dbReference>
<dbReference type="GO" id="GO:0005524">
    <property type="term" value="F:ATP binding"/>
    <property type="evidence" value="ECO:0007669"/>
    <property type="project" value="UniProtKB-KW"/>
</dbReference>
<evidence type="ECO:0000313" key="4">
    <source>
        <dbReference type="Proteomes" id="UP001596496"/>
    </source>
</evidence>